<proteinExistence type="inferred from homology"/>
<evidence type="ECO:0000313" key="11">
    <source>
        <dbReference type="Proteomes" id="UP001596528"/>
    </source>
</evidence>
<accession>A0ABW2V1K1</accession>
<feature type="domain" description="SH3b" evidence="8">
    <location>
        <begin position="101"/>
        <end position="170"/>
    </location>
</feature>
<organism evidence="10 11">
    <name type="scientific">Paenibacillus thermoaerophilus</name>
    <dbReference type="NCBI Taxonomy" id="1215385"/>
    <lineage>
        <taxon>Bacteria</taxon>
        <taxon>Bacillati</taxon>
        <taxon>Bacillota</taxon>
        <taxon>Bacilli</taxon>
        <taxon>Bacillales</taxon>
        <taxon>Paenibacillaceae</taxon>
        <taxon>Paenibacillus</taxon>
    </lineage>
</organism>
<dbReference type="SUPFAM" id="SSF50044">
    <property type="entry name" value="SH3-domain"/>
    <property type="match status" value="2"/>
</dbReference>
<dbReference type="InterPro" id="IPR001452">
    <property type="entry name" value="SH3_domain"/>
</dbReference>
<dbReference type="InterPro" id="IPR051202">
    <property type="entry name" value="Peptidase_C40"/>
</dbReference>
<gene>
    <name evidence="10" type="ORF">ACFQWB_08740</name>
</gene>
<dbReference type="Pfam" id="PF08239">
    <property type="entry name" value="SH3_3"/>
    <property type="match status" value="2"/>
</dbReference>
<dbReference type="PANTHER" id="PTHR47053:SF1">
    <property type="entry name" value="MUREIN DD-ENDOPEPTIDASE MEPH-RELATED"/>
    <property type="match status" value="1"/>
</dbReference>
<dbReference type="SMART" id="SM00287">
    <property type="entry name" value="SH3b"/>
    <property type="match status" value="2"/>
</dbReference>
<evidence type="ECO:0000256" key="1">
    <source>
        <dbReference type="ARBA" id="ARBA00007074"/>
    </source>
</evidence>
<dbReference type="PROSITE" id="PS51935">
    <property type="entry name" value="NLPC_P60"/>
    <property type="match status" value="1"/>
</dbReference>
<keyword evidence="11" id="KW-1185">Reference proteome</keyword>
<comment type="similarity">
    <text evidence="1">Belongs to the peptidase C40 family.</text>
</comment>
<comment type="caution">
    <text evidence="10">The sequence shown here is derived from an EMBL/GenBank/DDBJ whole genome shotgun (WGS) entry which is preliminary data.</text>
</comment>
<evidence type="ECO:0000256" key="2">
    <source>
        <dbReference type="ARBA" id="ARBA00022443"/>
    </source>
</evidence>
<evidence type="ECO:0000256" key="3">
    <source>
        <dbReference type="ARBA" id="ARBA00022670"/>
    </source>
</evidence>
<dbReference type="InterPro" id="IPR038765">
    <property type="entry name" value="Papain-like_cys_pep_sf"/>
</dbReference>
<dbReference type="InterPro" id="IPR036028">
    <property type="entry name" value="SH3-like_dom_sf"/>
</dbReference>
<feature type="domain" description="SH3" evidence="7">
    <location>
        <begin position="103"/>
        <end position="169"/>
    </location>
</feature>
<dbReference type="RefSeq" id="WP_138788304.1">
    <property type="nucleotide sequence ID" value="NZ_JBHTGQ010000018.1"/>
</dbReference>
<keyword evidence="6" id="KW-0732">Signal</keyword>
<dbReference type="InterPro" id="IPR000064">
    <property type="entry name" value="NLP_P60_dom"/>
</dbReference>
<sequence>MKRMAIALMIATATTVVAPLSVTSAYAATDTQATVVNAVNMRAEPSTSGKIIRLLKKGEQVTVVQKVNSYWYKIQDSQGKTGYVSTSSQYLQVSSGSGASAGTKSASGVVVSGVNLRTSPSTSSSVIRLLPKGETVTILSKVNDYWYQVRDSKGQTGYISTSSKYIQVSGSVPATGGSPTVKPVPGSGGSASAQIEKVIATGMKYLGTPYEYGSNRNNTSTFDCSDLIRHIFLEGIGVKLPADSRSQGSYVKSRGPVKTDWRQLKRGDLLFFTDYKGTKASDYAGIDKSKARISHVAIYLGNGQILHTYSKASGGVRTDSIAGKHWEYRFLFGGSAL</sequence>
<dbReference type="PANTHER" id="PTHR47053">
    <property type="entry name" value="MUREIN DD-ENDOPEPTIDASE MEPH-RELATED"/>
    <property type="match status" value="1"/>
</dbReference>
<keyword evidence="3" id="KW-0645">Protease</keyword>
<dbReference type="Gene3D" id="3.90.1720.10">
    <property type="entry name" value="endopeptidase domain like (from Nostoc punctiforme)"/>
    <property type="match status" value="1"/>
</dbReference>
<feature type="signal peptide" evidence="6">
    <location>
        <begin position="1"/>
        <end position="27"/>
    </location>
</feature>
<keyword evidence="4" id="KW-0378">Hydrolase</keyword>
<evidence type="ECO:0000256" key="5">
    <source>
        <dbReference type="ARBA" id="ARBA00022807"/>
    </source>
</evidence>
<feature type="domain" description="SH3b" evidence="8">
    <location>
        <begin position="29"/>
        <end position="95"/>
    </location>
</feature>
<reference evidence="11" key="1">
    <citation type="journal article" date="2019" name="Int. J. Syst. Evol. Microbiol.">
        <title>The Global Catalogue of Microorganisms (GCM) 10K type strain sequencing project: providing services to taxonomists for standard genome sequencing and annotation.</title>
        <authorList>
            <consortium name="The Broad Institute Genomics Platform"/>
            <consortium name="The Broad Institute Genome Sequencing Center for Infectious Disease"/>
            <person name="Wu L."/>
            <person name="Ma J."/>
        </authorList>
    </citation>
    <scope>NUCLEOTIDE SEQUENCE [LARGE SCALE GENOMIC DNA]</scope>
    <source>
        <strain evidence="11">JCM 18657</strain>
    </source>
</reference>
<feature type="chain" id="PRO_5047265606" evidence="6">
    <location>
        <begin position="28"/>
        <end position="337"/>
    </location>
</feature>
<evidence type="ECO:0000259" key="8">
    <source>
        <dbReference type="PROSITE" id="PS51781"/>
    </source>
</evidence>
<keyword evidence="2" id="KW-0728">SH3 domain</keyword>
<dbReference type="PROSITE" id="PS50002">
    <property type="entry name" value="SH3"/>
    <property type="match status" value="1"/>
</dbReference>
<dbReference type="Proteomes" id="UP001596528">
    <property type="component" value="Unassembled WGS sequence"/>
</dbReference>
<dbReference type="SUPFAM" id="SSF54001">
    <property type="entry name" value="Cysteine proteinases"/>
    <property type="match status" value="1"/>
</dbReference>
<feature type="domain" description="NlpC/P60" evidence="9">
    <location>
        <begin position="192"/>
        <end position="337"/>
    </location>
</feature>
<evidence type="ECO:0000313" key="10">
    <source>
        <dbReference type="EMBL" id="MFC7750029.1"/>
    </source>
</evidence>
<dbReference type="Pfam" id="PF00877">
    <property type="entry name" value="NLPC_P60"/>
    <property type="match status" value="1"/>
</dbReference>
<evidence type="ECO:0000259" key="7">
    <source>
        <dbReference type="PROSITE" id="PS50002"/>
    </source>
</evidence>
<evidence type="ECO:0000256" key="4">
    <source>
        <dbReference type="ARBA" id="ARBA00022801"/>
    </source>
</evidence>
<dbReference type="Gene3D" id="2.30.30.40">
    <property type="entry name" value="SH3 Domains"/>
    <property type="match status" value="2"/>
</dbReference>
<evidence type="ECO:0000259" key="9">
    <source>
        <dbReference type="PROSITE" id="PS51935"/>
    </source>
</evidence>
<evidence type="ECO:0000256" key="6">
    <source>
        <dbReference type="SAM" id="SignalP"/>
    </source>
</evidence>
<keyword evidence="5" id="KW-0788">Thiol protease</keyword>
<dbReference type="InterPro" id="IPR003646">
    <property type="entry name" value="SH3-like_bac-type"/>
</dbReference>
<protein>
    <submittedName>
        <fullName evidence="10">SH3 domain-containing protein</fullName>
    </submittedName>
</protein>
<dbReference type="PROSITE" id="PS51781">
    <property type="entry name" value="SH3B"/>
    <property type="match status" value="2"/>
</dbReference>
<dbReference type="EMBL" id="JBHTGQ010000018">
    <property type="protein sequence ID" value="MFC7750029.1"/>
    <property type="molecule type" value="Genomic_DNA"/>
</dbReference>
<name>A0ABW2V1K1_9BACL</name>